<organism evidence="1 2">
    <name type="scientific">Funneliformis caledonium</name>
    <dbReference type="NCBI Taxonomy" id="1117310"/>
    <lineage>
        <taxon>Eukaryota</taxon>
        <taxon>Fungi</taxon>
        <taxon>Fungi incertae sedis</taxon>
        <taxon>Mucoromycota</taxon>
        <taxon>Glomeromycotina</taxon>
        <taxon>Glomeromycetes</taxon>
        <taxon>Glomerales</taxon>
        <taxon>Glomeraceae</taxon>
        <taxon>Funneliformis</taxon>
    </lineage>
</organism>
<protein>
    <submittedName>
        <fullName evidence="1">4688_t:CDS:1</fullName>
    </submittedName>
</protein>
<evidence type="ECO:0000313" key="1">
    <source>
        <dbReference type="EMBL" id="CAG8710771.1"/>
    </source>
</evidence>
<dbReference type="OrthoDB" id="2409171at2759"/>
<gene>
    <name evidence="1" type="ORF">FCALED_LOCUS13904</name>
</gene>
<keyword evidence="2" id="KW-1185">Reference proteome</keyword>
<feature type="non-terminal residue" evidence="1">
    <location>
        <position position="108"/>
    </location>
</feature>
<comment type="caution">
    <text evidence="1">The sequence shown here is derived from an EMBL/GenBank/DDBJ whole genome shotgun (WGS) entry which is preliminary data.</text>
</comment>
<sequence>PKDTLLSDEKNFELSHPDLSLRNDKKFLSCHILILQIENVERYSTEQLINFLRTKNLNLNKTDYNKIHDQRVANFLQLTREILRAEPYRFPDGPAKRVATLVDSLNRK</sequence>
<accession>A0A9N9N7W8</accession>
<proteinExistence type="predicted"/>
<dbReference type="AlphaFoldDB" id="A0A9N9N7W8"/>
<reference evidence="1" key="1">
    <citation type="submission" date="2021-06" db="EMBL/GenBank/DDBJ databases">
        <authorList>
            <person name="Kallberg Y."/>
            <person name="Tangrot J."/>
            <person name="Rosling A."/>
        </authorList>
    </citation>
    <scope>NUCLEOTIDE SEQUENCE</scope>
    <source>
        <strain evidence="1">UK204</strain>
    </source>
</reference>
<name>A0A9N9N7W8_9GLOM</name>
<evidence type="ECO:0000313" key="2">
    <source>
        <dbReference type="Proteomes" id="UP000789570"/>
    </source>
</evidence>
<feature type="non-terminal residue" evidence="1">
    <location>
        <position position="1"/>
    </location>
</feature>
<dbReference type="EMBL" id="CAJVPQ010008874">
    <property type="protein sequence ID" value="CAG8710771.1"/>
    <property type="molecule type" value="Genomic_DNA"/>
</dbReference>
<dbReference type="Proteomes" id="UP000789570">
    <property type="component" value="Unassembled WGS sequence"/>
</dbReference>